<name>A0ACC0I146_9ERIC</name>
<evidence type="ECO:0000313" key="1">
    <source>
        <dbReference type="EMBL" id="KAI8019201.1"/>
    </source>
</evidence>
<keyword evidence="2" id="KW-1185">Reference proteome</keyword>
<proteinExistence type="predicted"/>
<organism evidence="1 2">
    <name type="scientific">Camellia lanceoleosa</name>
    <dbReference type="NCBI Taxonomy" id="1840588"/>
    <lineage>
        <taxon>Eukaryota</taxon>
        <taxon>Viridiplantae</taxon>
        <taxon>Streptophyta</taxon>
        <taxon>Embryophyta</taxon>
        <taxon>Tracheophyta</taxon>
        <taxon>Spermatophyta</taxon>
        <taxon>Magnoliopsida</taxon>
        <taxon>eudicotyledons</taxon>
        <taxon>Gunneridae</taxon>
        <taxon>Pentapetalae</taxon>
        <taxon>asterids</taxon>
        <taxon>Ericales</taxon>
        <taxon>Theaceae</taxon>
        <taxon>Camellia</taxon>
    </lineage>
</organism>
<sequence length="380" mass="42129">MHKTSLKWITDYLINAHPSDNVLYIQVGDPELDHKCWERPELMTEMRPLTQINATHPGTEVAAETAAAMASASLVFKKIDSTYSKLLLKHAQQLFAFADTYRTSYSISIPQVQTYYNSTGYGDELLWAASWLYLATADQSYLRYVTVQNGNAFANWGSPSWFTWDNKLAGTQVLLSRINFFGAEGISTAENLDLQMYRITAEAVMCGLLPDSPTTTSHKTDRGLIWVSPWDALQYPIASAFLAVLLATTWSVKTIYLPAFSQQPISSQFLVEYVLGNNPMEMSYLVGYGNKYPQYVHHRGASIPVDATTGCEDGFKWLNSTNPNPNLAIGALVGGPFQNETYIDSRNNSMQGEPTTYNNALIVALLSGLVTASSVVPFFA</sequence>
<evidence type="ECO:0000313" key="2">
    <source>
        <dbReference type="Proteomes" id="UP001060215"/>
    </source>
</evidence>
<gene>
    <name evidence="1" type="ORF">LOK49_LG04G01235</name>
</gene>
<comment type="caution">
    <text evidence="1">The sequence shown here is derived from an EMBL/GenBank/DDBJ whole genome shotgun (WGS) entry which is preliminary data.</text>
</comment>
<dbReference type="EMBL" id="CM045759">
    <property type="protein sequence ID" value="KAI8019201.1"/>
    <property type="molecule type" value="Genomic_DNA"/>
</dbReference>
<dbReference type="Proteomes" id="UP001060215">
    <property type="component" value="Chromosome 2"/>
</dbReference>
<reference evidence="1 2" key="1">
    <citation type="journal article" date="2022" name="Plant J.">
        <title>Chromosome-level genome of Camellia lanceoleosa provides a valuable resource for understanding genome evolution and self-incompatibility.</title>
        <authorList>
            <person name="Gong W."/>
            <person name="Xiao S."/>
            <person name="Wang L."/>
            <person name="Liao Z."/>
            <person name="Chang Y."/>
            <person name="Mo W."/>
            <person name="Hu G."/>
            <person name="Li W."/>
            <person name="Zhao G."/>
            <person name="Zhu H."/>
            <person name="Hu X."/>
            <person name="Ji K."/>
            <person name="Xiang X."/>
            <person name="Song Q."/>
            <person name="Yuan D."/>
            <person name="Jin S."/>
            <person name="Zhang L."/>
        </authorList>
    </citation>
    <scope>NUCLEOTIDE SEQUENCE [LARGE SCALE GENOMIC DNA]</scope>
    <source>
        <strain evidence="1">SQ_2022a</strain>
    </source>
</reference>
<accession>A0ACC0I146</accession>
<protein>
    <submittedName>
        <fullName evidence="1">Endoglucanase 24</fullName>
    </submittedName>
</protein>